<dbReference type="AlphaFoldDB" id="A0A9X2WJ27"/>
<reference evidence="2" key="1">
    <citation type="journal article" date="2022" name="Front. Microbiol.">
        <title>Genome-based taxonomic rearrangement of Oceanobacter-related bacteria including the description of Thalassolituus hydrocarbonoclasticus sp. nov. and Thalassolituus pacificus sp. nov. and emended description of the genus Thalassolituus.</title>
        <authorList>
            <person name="Dong C."/>
            <person name="Wei L."/>
            <person name="Wang J."/>
            <person name="Lai Q."/>
            <person name="Huang Z."/>
            <person name="Shao Z."/>
        </authorList>
    </citation>
    <scope>NUCLEOTIDE SEQUENCE</scope>
    <source>
        <strain evidence="2">59MF3M-4</strain>
    </source>
</reference>
<sequence>MAMELESRKVFIDTQSFVKMGLNFNHPALESFLELCKEKKLLHLTTTVVKREVESKIQSSIQEALSSLQGFRRKARLLENIDDESIKALFNDIDEDEVHKKAISVYEEFLAESNSNILNASSVNAEDVLELYFGKKPPFGEGKKKSEFPDAISLFSVLNEIGDEKAYVISDDSDLKEFCSSSKNLISIDTLDKFLDLYNEYESAITDLVKKYLSSIDGDIKNKIEEQITDAWAYNEAPWEDSEVEEFNVLQVHDFEPTVVWVNEEECLITFDVDVDIEYIVTGPDFNGGIYDKEDGRIYTFGTTTHSGAATNTFTMELGFSYELEDGELKDIDETEFYVAGLSDGVAVYMDENGDDW</sequence>
<comment type="caution">
    <text evidence="2">The sequence shown here is derived from an EMBL/GenBank/DDBJ whole genome shotgun (WGS) entry which is preliminary data.</text>
</comment>
<accession>A0A9X2WJ27</accession>
<gene>
    <name evidence="2" type="ORF">NYR02_18885</name>
</gene>
<dbReference type="EMBL" id="JAOANI010000031">
    <property type="protein sequence ID" value="MCT7361091.1"/>
    <property type="molecule type" value="Genomic_DNA"/>
</dbReference>
<evidence type="ECO:0000313" key="2">
    <source>
        <dbReference type="EMBL" id="MCT7361091.1"/>
    </source>
</evidence>
<dbReference type="Pfam" id="PF16289">
    <property type="entry name" value="PIN_12"/>
    <property type="match status" value="1"/>
</dbReference>
<dbReference type="RefSeq" id="WP_260977918.1">
    <property type="nucleotide sequence ID" value="NZ_JAOANI010000031.1"/>
</dbReference>
<dbReference type="Proteomes" id="UP001147830">
    <property type="component" value="Unassembled WGS sequence"/>
</dbReference>
<reference evidence="2" key="2">
    <citation type="submission" date="2022-08" db="EMBL/GenBank/DDBJ databases">
        <authorList>
            <person name="Dong C."/>
        </authorList>
    </citation>
    <scope>NUCLEOTIDE SEQUENCE</scope>
    <source>
        <strain evidence="2">59MF3M-4</strain>
    </source>
</reference>
<protein>
    <submittedName>
        <fullName evidence="2">PIN domain-containing protein</fullName>
    </submittedName>
</protein>
<evidence type="ECO:0000313" key="3">
    <source>
        <dbReference type="Proteomes" id="UP001147830"/>
    </source>
</evidence>
<keyword evidence="3" id="KW-1185">Reference proteome</keyword>
<evidence type="ECO:0000259" key="1">
    <source>
        <dbReference type="Pfam" id="PF16289"/>
    </source>
</evidence>
<dbReference type="InterPro" id="IPR032557">
    <property type="entry name" value="DUF4935"/>
</dbReference>
<organism evidence="2 3">
    <name type="scientific">Thalassolituus pacificus</name>
    <dbReference type="NCBI Taxonomy" id="2975440"/>
    <lineage>
        <taxon>Bacteria</taxon>
        <taxon>Pseudomonadati</taxon>
        <taxon>Pseudomonadota</taxon>
        <taxon>Gammaproteobacteria</taxon>
        <taxon>Oceanospirillales</taxon>
        <taxon>Oceanospirillaceae</taxon>
        <taxon>Thalassolituus</taxon>
    </lineage>
</organism>
<proteinExistence type="predicted"/>
<feature type="domain" description="DUF4935" evidence="1">
    <location>
        <begin position="10"/>
        <end position="174"/>
    </location>
</feature>
<name>A0A9X2WJ27_9GAMM</name>